<dbReference type="InterPro" id="IPR001810">
    <property type="entry name" value="F-box_dom"/>
</dbReference>
<protein>
    <recommendedName>
        <fullName evidence="1">F-box domain-containing protein</fullName>
    </recommendedName>
</protein>
<evidence type="ECO:0000313" key="2">
    <source>
        <dbReference type="EMBL" id="GJN30741.1"/>
    </source>
</evidence>
<organism evidence="2 3">
    <name type="scientific">Eleusine coracana subsp. coracana</name>
    <dbReference type="NCBI Taxonomy" id="191504"/>
    <lineage>
        <taxon>Eukaryota</taxon>
        <taxon>Viridiplantae</taxon>
        <taxon>Streptophyta</taxon>
        <taxon>Embryophyta</taxon>
        <taxon>Tracheophyta</taxon>
        <taxon>Spermatophyta</taxon>
        <taxon>Magnoliopsida</taxon>
        <taxon>Liliopsida</taxon>
        <taxon>Poales</taxon>
        <taxon>Poaceae</taxon>
        <taxon>PACMAD clade</taxon>
        <taxon>Chloridoideae</taxon>
        <taxon>Cynodonteae</taxon>
        <taxon>Eleusininae</taxon>
        <taxon>Eleusine</taxon>
    </lineage>
</organism>
<evidence type="ECO:0000259" key="1">
    <source>
        <dbReference type="Pfam" id="PF00646"/>
    </source>
</evidence>
<comment type="caution">
    <text evidence="2">The sequence shown here is derived from an EMBL/GenBank/DDBJ whole genome shotgun (WGS) entry which is preliminary data.</text>
</comment>
<evidence type="ECO:0000313" key="3">
    <source>
        <dbReference type="Proteomes" id="UP001054889"/>
    </source>
</evidence>
<dbReference type="PANTHER" id="PTHR34709:SF79">
    <property type="entry name" value="F-BOX DOMAIN-CONTAINING PROTEIN"/>
    <property type="match status" value="1"/>
</dbReference>
<name>A0AAV5F709_ELECO</name>
<dbReference type="Proteomes" id="UP001054889">
    <property type="component" value="Unassembled WGS sequence"/>
</dbReference>
<sequence length="208" mass="23530">MEAAGDLDRISALPDDLLYIILDYLPDVTVAARTAVLSRRWRRICINARCLALSETTEMTCATAPCRFAEFVDWVLAQRGDDDVESLHISMRRPKCASVERVNEWIRYAMQHVVESSKLYMPPYCSVNDYEQQQEAVVLPSHGAATSIWMDLRRYRLQLPAISGAVVRYEKLTTLSLSVSSFVEVGGFTLGDFVSTSCPRLRKLKIEC</sequence>
<gene>
    <name evidence="2" type="primary">gb19075</name>
    <name evidence="2" type="ORF">PR202_gb19075</name>
</gene>
<feature type="domain" description="F-box" evidence="1">
    <location>
        <begin position="10"/>
        <end position="46"/>
    </location>
</feature>
<proteinExistence type="predicted"/>
<accession>A0AAV5F709</accession>
<dbReference type="SUPFAM" id="SSF81383">
    <property type="entry name" value="F-box domain"/>
    <property type="match status" value="1"/>
</dbReference>
<reference evidence="2" key="1">
    <citation type="journal article" date="2018" name="DNA Res.">
        <title>Multiple hybrid de novo genome assembly of finger millet, an orphan allotetraploid crop.</title>
        <authorList>
            <person name="Hatakeyama M."/>
            <person name="Aluri S."/>
            <person name="Balachadran M.T."/>
            <person name="Sivarajan S.R."/>
            <person name="Patrignani A."/>
            <person name="Gruter S."/>
            <person name="Poveda L."/>
            <person name="Shimizu-Inatsugi R."/>
            <person name="Baeten J."/>
            <person name="Francoijs K.J."/>
            <person name="Nataraja K.N."/>
            <person name="Reddy Y.A.N."/>
            <person name="Phadnis S."/>
            <person name="Ravikumar R.L."/>
            <person name="Schlapbach R."/>
            <person name="Sreeman S.M."/>
            <person name="Shimizu K.K."/>
        </authorList>
    </citation>
    <scope>NUCLEOTIDE SEQUENCE</scope>
</reference>
<dbReference type="EMBL" id="BQKI01000082">
    <property type="protein sequence ID" value="GJN30741.1"/>
    <property type="molecule type" value="Genomic_DNA"/>
</dbReference>
<dbReference type="PANTHER" id="PTHR34709">
    <property type="entry name" value="OS10G0396666 PROTEIN"/>
    <property type="match status" value="1"/>
</dbReference>
<dbReference type="Pfam" id="PF00646">
    <property type="entry name" value="F-box"/>
    <property type="match status" value="1"/>
</dbReference>
<reference evidence="2" key="2">
    <citation type="submission" date="2021-12" db="EMBL/GenBank/DDBJ databases">
        <title>Resequencing data analysis of finger millet.</title>
        <authorList>
            <person name="Hatakeyama M."/>
            <person name="Aluri S."/>
            <person name="Balachadran M.T."/>
            <person name="Sivarajan S.R."/>
            <person name="Poveda L."/>
            <person name="Shimizu-Inatsugi R."/>
            <person name="Schlapbach R."/>
            <person name="Sreeman S.M."/>
            <person name="Shimizu K.K."/>
        </authorList>
    </citation>
    <scope>NUCLEOTIDE SEQUENCE</scope>
</reference>
<keyword evidence="3" id="KW-1185">Reference proteome</keyword>
<dbReference type="InterPro" id="IPR055312">
    <property type="entry name" value="FBL15-like"/>
</dbReference>
<dbReference type="AlphaFoldDB" id="A0AAV5F709"/>
<dbReference type="InterPro" id="IPR036047">
    <property type="entry name" value="F-box-like_dom_sf"/>
</dbReference>
<dbReference type="Gene3D" id="1.20.1280.50">
    <property type="match status" value="1"/>
</dbReference>